<evidence type="ECO:0000256" key="2">
    <source>
        <dbReference type="ARBA" id="ARBA00007466"/>
    </source>
</evidence>
<proteinExistence type="inferred from homology"/>
<dbReference type="GO" id="GO:0030490">
    <property type="term" value="P:maturation of SSU-rRNA"/>
    <property type="evidence" value="ECO:0007669"/>
    <property type="project" value="TreeGrafter"/>
</dbReference>
<dbReference type="PANTHER" id="PTHR23183:SF0">
    <property type="entry name" value="NUCLEOLAR PROTEIN 14"/>
    <property type="match status" value="1"/>
</dbReference>
<name>A0A2P2LIB3_RHIMU</name>
<dbReference type="PANTHER" id="PTHR23183">
    <property type="entry name" value="NOP14"/>
    <property type="match status" value="1"/>
</dbReference>
<dbReference type="GO" id="GO:0030692">
    <property type="term" value="C:Noc4p-Nop14p complex"/>
    <property type="evidence" value="ECO:0007669"/>
    <property type="project" value="TreeGrafter"/>
</dbReference>
<dbReference type="EMBL" id="GGEC01037217">
    <property type="protein sequence ID" value="MBX17701.1"/>
    <property type="molecule type" value="Transcribed_RNA"/>
</dbReference>
<comment type="subcellular location">
    <subcellularLocation>
        <location evidence="1">Nucleus</location>
        <location evidence="1">Nucleolus</location>
    </subcellularLocation>
</comment>
<keyword evidence="4" id="KW-0698">rRNA processing</keyword>
<comment type="function">
    <text evidence="6">Involved in nucleolar processing of pre-18S ribosomal RNA. Has a role in the nuclear export of 40S pre-ribosomal subunit to the cytoplasm.</text>
</comment>
<reference evidence="7" key="1">
    <citation type="submission" date="2018-02" db="EMBL/GenBank/DDBJ databases">
        <title>Rhizophora mucronata_Transcriptome.</title>
        <authorList>
            <person name="Meera S.P."/>
            <person name="Sreeshan A."/>
            <person name="Augustine A."/>
        </authorList>
    </citation>
    <scope>NUCLEOTIDE SEQUENCE</scope>
    <source>
        <tissue evidence="7">Leaf</tissue>
    </source>
</reference>
<protein>
    <submittedName>
        <fullName evidence="7">Nucleolar protein 14 isoform X2</fullName>
    </submittedName>
</protein>
<dbReference type="AlphaFoldDB" id="A0A2P2LIB3"/>
<dbReference type="EMBL" id="GGEC01037219">
    <property type="protein sequence ID" value="MBX17703.1"/>
    <property type="molecule type" value="Transcribed_RNA"/>
</dbReference>
<dbReference type="InterPro" id="IPR007276">
    <property type="entry name" value="Nop14"/>
</dbReference>
<comment type="similarity">
    <text evidence="2">Belongs to the NOP14 family.</text>
</comment>
<evidence type="ECO:0000256" key="3">
    <source>
        <dbReference type="ARBA" id="ARBA00022517"/>
    </source>
</evidence>
<evidence type="ECO:0000256" key="5">
    <source>
        <dbReference type="ARBA" id="ARBA00023242"/>
    </source>
</evidence>
<evidence type="ECO:0000256" key="4">
    <source>
        <dbReference type="ARBA" id="ARBA00022552"/>
    </source>
</evidence>
<dbReference type="Pfam" id="PF04147">
    <property type="entry name" value="Nop14"/>
    <property type="match status" value="1"/>
</dbReference>
<evidence type="ECO:0000313" key="7">
    <source>
        <dbReference type="EMBL" id="MBX17701.1"/>
    </source>
</evidence>
<accession>A0A2P2LIB3</accession>
<organism evidence="7">
    <name type="scientific">Rhizophora mucronata</name>
    <name type="common">Asiatic mangrove</name>
    <dbReference type="NCBI Taxonomy" id="61149"/>
    <lineage>
        <taxon>Eukaryota</taxon>
        <taxon>Viridiplantae</taxon>
        <taxon>Streptophyta</taxon>
        <taxon>Embryophyta</taxon>
        <taxon>Tracheophyta</taxon>
        <taxon>Spermatophyta</taxon>
        <taxon>Magnoliopsida</taxon>
        <taxon>eudicotyledons</taxon>
        <taxon>Gunneridae</taxon>
        <taxon>Pentapetalae</taxon>
        <taxon>rosids</taxon>
        <taxon>fabids</taxon>
        <taxon>Malpighiales</taxon>
        <taxon>Rhizophoraceae</taxon>
        <taxon>Rhizophora</taxon>
    </lineage>
</organism>
<keyword evidence="3" id="KW-0690">Ribosome biogenesis</keyword>
<evidence type="ECO:0000256" key="6">
    <source>
        <dbReference type="ARBA" id="ARBA00024695"/>
    </source>
</evidence>
<sequence length="405" mass="47022">MQKKPAAENRKKMQVFYGILLQYFAVIASKRPLNFELLNLLVKPLMEMSVEIPYFSAICARQRILHIQAQFCETVKNSESGCWPSFKTLCFLRLWLMIFPCSDFRHAVMTPAILLMSEYLMRCPILSGRDIAIGSFLCSLVLSVFRQSEKFCPEAIVFIRTLLMAATGRKPASSEESQIYHLMELKPLGNLLCIHNHVNEISPLNFFLLMDMPDDSSFFSTDNFRASVLATMIDTLRGFVDSYNKFSSFPEIFLPISSLLLELAQQDNLPGALRDKSKDVAQLINKKAVEHHTLRQPLQMRRQKPVPLKLLNPKFEENYVKGRDYDPDRERAERRKLRKLLKQEAKGAARELRKDNHFILEVKEKERALREEERVEKYGKARAFLQEQEHAFKSGQLGKGRKRRR</sequence>
<keyword evidence="5" id="KW-0539">Nucleus</keyword>
<dbReference type="GO" id="GO:0032040">
    <property type="term" value="C:small-subunit processome"/>
    <property type="evidence" value="ECO:0007669"/>
    <property type="project" value="InterPro"/>
</dbReference>
<evidence type="ECO:0000256" key="1">
    <source>
        <dbReference type="ARBA" id="ARBA00004604"/>
    </source>
</evidence>